<dbReference type="EMBL" id="AWVJ01000035">
    <property type="protein sequence ID" value="ERK51075.1"/>
    <property type="molecule type" value="Genomic_DNA"/>
</dbReference>
<keyword evidence="2" id="KW-1185">Reference proteome</keyword>
<evidence type="ECO:0000313" key="1">
    <source>
        <dbReference type="EMBL" id="ERK51075.1"/>
    </source>
</evidence>
<dbReference type="GeneID" id="42787565"/>
<name>U2PKM4_EUBRA</name>
<protein>
    <submittedName>
        <fullName evidence="1">Uncharacterized protein</fullName>
    </submittedName>
</protein>
<organism evidence="1 2">
    <name type="scientific">Eubacterium ramulus ATCC 29099</name>
    <dbReference type="NCBI Taxonomy" id="1256908"/>
    <lineage>
        <taxon>Bacteria</taxon>
        <taxon>Bacillati</taxon>
        <taxon>Bacillota</taxon>
        <taxon>Clostridia</taxon>
        <taxon>Eubacteriales</taxon>
        <taxon>Eubacteriaceae</taxon>
        <taxon>Eubacterium</taxon>
    </lineage>
</organism>
<dbReference type="HOGENOM" id="CLU_2316089_0_0_9"/>
<proteinExistence type="predicted"/>
<dbReference type="RefSeq" id="WP_021740211.1">
    <property type="nucleotide sequence ID" value="NZ_KI271174.1"/>
</dbReference>
<dbReference type="AlphaFoldDB" id="U2PKM4"/>
<sequence>MDLLSQRYADPYLILDDFIRLQQLHGFLETIMQSIAEEKVQDIRWEYYLHKVWDMSFEEYIAACDREARPAQTPTLEKEDIVQIIEDSNSILDGFVLEP</sequence>
<dbReference type="Proteomes" id="UP000016608">
    <property type="component" value="Unassembled WGS sequence"/>
</dbReference>
<dbReference type="PATRIC" id="fig|1256908.3.peg.427"/>
<reference evidence="1 2" key="1">
    <citation type="submission" date="2013-06" db="EMBL/GenBank/DDBJ databases">
        <authorList>
            <person name="Weinstock G."/>
            <person name="Sodergren E."/>
            <person name="Lobos E.A."/>
            <person name="Fulton L."/>
            <person name="Fulton R."/>
            <person name="Courtney L."/>
            <person name="Fronick C."/>
            <person name="O'Laughlin M."/>
            <person name="Godfrey J."/>
            <person name="Wilson R.M."/>
            <person name="Miner T."/>
            <person name="Farmer C."/>
            <person name="Delehaunty K."/>
            <person name="Cordes M."/>
            <person name="Minx P."/>
            <person name="Tomlinson C."/>
            <person name="Chen J."/>
            <person name="Wollam A."/>
            <person name="Pepin K.H."/>
            <person name="Bhonagiri V."/>
            <person name="Zhang X."/>
            <person name="Warren W."/>
            <person name="Mitreva M."/>
            <person name="Mardis E.R."/>
            <person name="Wilson R.K."/>
        </authorList>
    </citation>
    <scope>NUCLEOTIDE SEQUENCE [LARGE SCALE GENOMIC DNA]</scope>
    <source>
        <strain evidence="1 2">ATCC 29099</strain>
    </source>
</reference>
<comment type="caution">
    <text evidence="1">The sequence shown here is derived from an EMBL/GenBank/DDBJ whole genome shotgun (WGS) entry which is preliminary data.</text>
</comment>
<evidence type="ECO:0000313" key="2">
    <source>
        <dbReference type="Proteomes" id="UP000016608"/>
    </source>
</evidence>
<accession>U2PKM4</accession>
<gene>
    <name evidence="1" type="ORF">HMPREF0373_00469</name>
</gene>